<comment type="caution">
    <text evidence="1">The sequence shown here is derived from an EMBL/GenBank/DDBJ whole genome shotgun (WGS) entry which is preliminary data.</text>
</comment>
<protein>
    <submittedName>
        <fullName evidence="1">Uncharacterized protein</fullName>
    </submittedName>
</protein>
<evidence type="ECO:0000313" key="1">
    <source>
        <dbReference type="EMBL" id="KAF0935102.1"/>
    </source>
</evidence>
<sequence>MCDLAVIPSAPVAQCKLRSTTRHARLGQRLAELEKSSHRRAPKVKNHVLLPPEMEELQESRVLLPPEME</sequence>
<dbReference type="Proteomes" id="UP000479710">
    <property type="component" value="Unassembled WGS sequence"/>
</dbReference>
<dbReference type="AlphaFoldDB" id="A0A6G1FE74"/>
<organism evidence="1 2">
    <name type="scientific">Oryza meyeriana var. granulata</name>
    <dbReference type="NCBI Taxonomy" id="110450"/>
    <lineage>
        <taxon>Eukaryota</taxon>
        <taxon>Viridiplantae</taxon>
        <taxon>Streptophyta</taxon>
        <taxon>Embryophyta</taxon>
        <taxon>Tracheophyta</taxon>
        <taxon>Spermatophyta</taxon>
        <taxon>Magnoliopsida</taxon>
        <taxon>Liliopsida</taxon>
        <taxon>Poales</taxon>
        <taxon>Poaceae</taxon>
        <taxon>BOP clade</taxon>
        <taxon>Oryzoideae</taxon>
        <taxon>Oryzeae</taxon>
        <taxon>Oryzinae</taxon>
        <taxon>Oryza</taxon>
        <taxon>Oryza meyeriana</taxon>
    </lineage>
</organism>
<name>A0A6G1FE74_9ORYZ</name>
<dbReference type="EMBL" id="SPHZ02000001">
    <property type="protein sequence ID" value="KAF0935102.1"/>
    <property type="molecule type" value="Genomic_DNA"/>
</dbReference>
<gene>
    <name evidence="1" type="ORF">E2562_030389</name>
</gene>
<accession>A0A6G1FE74</accession>
<keyword evidence="2" id="KW-1185">Reference proteome</keyword>
<reference evidence="1 2" key="1">
    <citation type="submission" date="2019-11" db="EMBL/GenBank/DDBJ databases">
        <title>Whole genome sequence of Oryza granulata.</title>
        <authorList>
            <person name="Li W."/>
        </authorList>
    </citation>
    <scope>NUCLEOTIDE SEQUENCE [LARGE SCALE GENOMIC DNA]</scope>
    <source>
        <strain evidence="2">cv. Menghai</strain>
        <tissue evidence="1">Leaf</tissue>
    </source>
</reference>
<evidence type="ECO:0000313" key="2">
    <source>
        <dbReference type="Proteomes" id="UP000479710"/>
    </source>
</evidence>
<proteinExistence type="predicted"/>